<name>A0A0F9CGS4_9ZZZZ</name>
<feature type="non-terminal residue" evidence="1">
    <location>
        <position position="54"/>
    </location>
</feature>
<gene>
    <name evidence="1" type="ORF">LCGC14_2403130</name>
</gene>
<accession>A0A0F9CGS4</accession>
<organism evidence="1">
    <name type="scientific">marine sediment metagenome</name>
    <dbReference type="NCBI Taxonomy" id="412755"/>
    <lineage>
        <taxon>unclassified sequences</taxon>
        <taxon>metagenomes</taxon>
        <taxon>ecological metagenomes</taxon>
    </lineage>
</organism>
<reference evidence="1" key="1">
    <citation type="journal article" date="2015" name="Nature">
        <title>Complex archaea that bridge the gap between prokaryotes and eukaryotes.</title>
        <authorList>
            <person name="Spang A."/>
            <person name="Saw J.H."/>
            <person name="Jorgensen S.L."/>
            <person name="Zaremba-Niedzwiedzka K."/>
            <person name="Martijn J."/>
            <person name="Lind A.E."/>
            <person name="van Eijk R."/>
            <person name="Schleper C."/>
            <person name="Guy L."/>
            <person name="Ettema T.J."/>
        </authorList>
    </citation>
    <scope>NUCLEOTIDE SEQUENCE</scope>
</reference>
<protein>
    <submittedName>
        <fullName evidence="1">Uncharacterized protein</fullName>
    </submittedName>
</protein>
<evidence type="ECO:0000313" key="1">
    <source>
        <dbReference type="EMBL" id="KKL25652.1"/>
    </source>
</evidence>
<comment type="caution">
    <text evidence="1">The sequence shown here is derived from an EMBL/GenBank/DDBJ whole genome shotgun (WGS) entry which is preliminary data.</text>
</comment>
<proteinExistence type="predicted"/>
<dbReference type="AlphaFoldDB" id="A0A0F9CGS4"/>
<sequence length="54" mass="5985">MSSISCVQESESPITRWLRENNLSRACLARRALELSGGSSRLLDIQTAIHQAEV</sequence>
<dbReference type="EMBL" id="LAZR01036136">
    <property type="protein sequence ID" value="KKL25652.1"/>
    <property type="molecule type" value="Genomic_DNA"/>
</dbReference>